<dbReference type="VEuPathDB" id="FungiDB:AB675_8969"/>
<dbReference type="Gene3D" id="3.30.559.30">
    <property type="entry name" value="Nonribosomal peptide synthetase, condensation domain"/>
    <property type="match status" value="2"/>
</dbReference>
<evidence type="ECO:0000313" key="6">
    <source>
        <dbReference type="EMBL" id="KPI36165.1"/>
    </source>
</evidence>
<dbReference type="Pfam" id="PF00668">
    <property type="entry name" value="Condensation"/>
    <property type="match status" value="2"/>
</dbReference>
<dbReference type="GO" id="GO:0043041">
    <property type="term" value="P:amino acid activation for nonribosomal peptide biosynthetic process"/>
    <property type="evidence" value="ECO:0007669"/>
    <property type="project" value="TreeGrafter"/>
</dbReference>
<dbReference type="AlphaFoldDB" id="A0A0N1NWT5"/>
<keyword evidence="1" id="KW-0596">Phosphopantetheine</keyword>
<dbReference type="PANTHER" id="PTHR45527:SF1">
    <property type="entry name" value="FATTY ACID SYNTHASE"/>
    <property type="match status" value="1"/>
</dbReference>
<dbReference type="GO" id="GO:0044550">
    <property type="term" value="P:secondary metabolite biosynthetic process"/>
    <property type="evidence" value="ECO:0007669"/>
    <property type="project" value="TreeGrafter"/>
</dbReference>
<dbReference type="Gene3D" id="3.30.559.10">
    <property type="entry name" value="Chloramphenicol acetyltransferase-like domain"/>
    <property type="match status" value="2"/>
</dbReference>
<evidence type="ECO:0000259" key="5">
    <source>
        <dbReference type="PROSITE" id="PS50075"/>
    </source>
</evidence>
<dbReference type="Gene3D" id="1.10.1200.10">
    <property type="entry name" value="ACP-like"/>
    <property type="match status" value="2"/>
</dbReference>
<keyword evidence="2" id="KW-0597">Phosphoprotein</keyword>
<reference evidence="6 7" key="1">
    <citation type="submission" date="2015-06" db="EMBL/GenBank/DDBJ databases">
        <title>Draft genome of the ant-associated black yeast Phialophora attae CBS 131958.</title>
        <authorList>
            <person name="Moreno L.F."/>
            <person name="Stielow B.J."/>
            <person name="de Hoog S."/>
            <person name="Vicente V.A."/>
            <person name="Weiss V.A."/>
            <person name="de Vries M."/>
            <person name="Cruz L.M."/>
            <person name="Souza E.M."/>
        </authorList>
    </citation>
    <scope>NUCLEOTIDE SEQUENCE [LARGE SCALE GENOMIC DNA]</scope>
    <source>
        <strain evidence="6 7">CBS 131958</strain>
    </source>
</reference>
<dbReference type="GO" id="GO:0016874">
    <property type="term" value="F:ligase activity"/>
    <property type="evidence" value="ECO:0007669"/>
    <property type="project" value="UniProtKB-KW"/>
</dbReference>
<gene>
    <name evidence="6" type="ORF">AB675_8969</name>
</gene>
<dbReference type="InterPro" id="IPR009081">
    <property type="entry name" value="PP-bd_ACP"/>
</dbReference>
<proteinExistence type="predicted"/>
<keyword evidence="3" id="KW-0436">Ligase</keyword>
<feature type="domain" description="Carrier" evidence="5">
    <location>
        <begin position="604"/>
        <end position="680"/>
    </location>
</feature>
<evidence type="ECO:0000256" key="4">
    <source>
        <dbReference type="SAM" id="MobiDB-lite"/>
    </source>
</evidence>
<dbReference type="PANTHER" id="PTHR45527">
    <property type="entry name" value="NONRIBOSOMAL PEPTIDE SYNTHETASE"/>
    <property type="match status" value="1"/>
</dbReference>
<dbReference type="STRING" id="1664694.A0A0N1NWT5"/>
<dbReference type="EMBL" id="LFJN01000033">
    <property type="protein sequence ID" value="KPI36165.1"/>
    <property type="molecule type" value="Genomic_DNA"/>
</dbReference>
<comment type="caution">
    <text evidence="6">The sequence shown here is derived from an EMBL/GenBank/DDBJ whole genome shotgun (WGS) entry which is preliminary data.</text>
</comment>
<dbReference type="SUPFAM" id="SSF52777">
    <property type="entry name" value="CoA-dependent acyltransferases"/>
    <property type="match status" value="4"/>
</dbReference>
<dbReference type="InterPro" id="IPR006162">
    <property type="entry name" value="Ppantetheine_attach_site"/>
</dbReference>
<dbReference type="GO" id="GO:0005737">
    <property type="term" value="C:cytoplasm"/>
    <property type="evidence" value="ECO:0007669"/>
    <property type="project" value="TreeGrafter"/>
</dbReference>
<dbReference type="Pfam" id="PF00550">
    <property type="entry name" value="PP-binding"/>
    <property type="match status" value="2"/>
</dbReference>
<protein>
    <submittedName>
        <fullName evidence="6">Nonribosomal peptide synthetase 2</fullName>
    </submittedName>
</protein>
<dbReference type="InterPro" id="IPR023213">
    <property type="entry name" value="CAT-like_dom_sf"/>
</dbReference>
<feature type="domain" description="Carrier" evidence="5">
    <location>
        <begin position="46"/>
        <end position="123"/>
    </location>
</feature>
<sequence>MDLLGKIMKGAQLNLPEVFKAEAQQDVPSSTPKSEHASLTSKPSTESWSETTGLIRQAIADVAVVDIENLALHQPTIFELGLDSIDAMKIATRLKHVGIKVNVSAIMRTPTIAGIAATVQDSEGTEEPESSMLSTTKQATFRDVVAAHGIDASDVEVVLPLTSMQQGLLLDFEKYYNITVFKMSADLNLGTLSEAWNCIAAELPVLRTEFLAVENGNRDEPFLQTVHRKPTAVIRSEFEAEVDQIVASTRREASNRGVRTPVVQVALVGKDDHKRMVVGLPHAAYDGWSIQLVYQSLMRSYENLLKGNSRADISETTASYKQHVSAVLSYARSEKAKQFWDRAVLDTRQTLFPKAASEQQKPAQTSHRSSGVSLSEVYKFCKASGTTLQSLGLAAWSLTLAKRLQSSRVCFGLVLSGRTSQGSEDLIYPTFNTVIFSIGIDPSSTGRAIIRRVHQTAMDVSDHQHYPLKDSLKTARESLGCTELFNTLFTYQKTPGAESSDEPLLEVVELGDQPKEPPYAVNIELEAKHGQLLWTLASQSGVFSTNEAEECMQHLDEVLHRLVERPEEPVHGRDDLPFDLRAERAEVPSAQDTESQTDFSTPSHNLTQIELSVRGVLAEVSRSDTSAIGKNTNLFNLGLDSISAIKLASLLKKRGLKLPISRILEGQTVEGIAAAIEAVRQNDAMPGPATADTSQHDPVEQYLPHLERCGLKREDIENVLPTTAGQQYMLDVWQKSHGRLFCPSFWFEVGSSVREGGISHAFETLMEATPALRTSFAIRSGTQSIDEIVQVVLTSKFAQANRDSLPWRYQILHNASTGRRLVTLTIHHALYDAVSMHIVANQLNRLCAGLTVAPQNSELASFVRATRVLNKEVKARQRKFWTAYLDSQALILPSPVQFQNAQRPRMKQFEPGLTPTQTLKNRLRANGVSLQALFFAIVGQVYHADMHKNQQLDAPATNAAGSTAGKAVVIGIYLSLRNLDIPDLTTLAAPTVNIVPLRIPIIDSGSGSDAGPNKIWDVACQVQQDLALISKAEHCGVSLQEIWEWTDEKVRLGCVVNFLADMEHDDVEKGGDGRSAEEVVKHASRDFIESFDSADRDVTNHVAPPPSPFIDRGGSKLTDMPWCVPSIDIEAKVVREEGSDRDEELGVGIFGQEDVLQGEKGVKWWLGEIKRSLLEPVGVD</sequence>
<dbReference type="InterPro" id="IPR036736">
    <property type="entry name" value="ACP-like_sf"/>
</dbReference>
<dbReference type="InterPro" id="IPR020806">
    <property type="entry name" value="PKS_PP-bd"/>
</dbReference>
<dbReference type="OrthoDB" id="416786at2759"/>
<name>A0A0N1NWT5_9EURO</name>
<dbReference type="RefSeq" id="XP_017996128.1">
    <property type="nucleotide sequence ID" value="XM_018149462.1"/>
</dbReference>
<dbReference type="PROSITE" id="PS50075">
    <property type="entry name" value="CARRIER"/>
    <property type="match status" value="2"/>
</dbReference>
<keyword evidence="7" id="KW-1185">Reference proteome</keyword>
<evidence type="ECO:0000256" key="2">
    <source>
        <dbReference type="ARBA" id="ARBA00022553"/>
    </source>
</evidence>
<dbReference type="Proteomes" id="UP000038010">
    <property type="component" value="Unassembled WGS sequence"/>
</dbReference>
<dbReference type="SUPFAM" id="SSF47336">
    <property type="entry name" value="ACP-like"/>
    <property type="match status" value="2"/>
</dbReference>
<accession>A0A0N1NWT5</accession>
<evidence type="ECO:0000313" key="7">
    <source>
        <dbReference type="Proteomes" id="UP000038010"/>
    </source>
</evidence>
<feature type="compositionally biased region" description="Polar residues" evidence="4">
    <location>
        <begin position="26"/>
        <end position="47"/>
    </location>
</feature>
<dbReference type="PROSITE" id="PS00012">
    <property type="entry name" value="PHOSPHOPANTETHEINE"/>
    <property type="match status" value="1"/>
</dbReference>
<dbReference type="GeneID" id="28741342"/>
<organism evidence="6 7">
    <name type="scientific">Cyphellophora attinorum</name>
    <dbReference type="NCBI Taxonomy" id="1664694"/>
    <lineage>
        <taxon>Eukaryota</taxon>
        <taxon>Fungi</taxon>
        <taxon>Dikarya</taxon>
        <taxon>Ascomycota</taxon>
        <taxon>Pezizomycotina</taxon>
        <taxon>Eurotiomycetes</taxon>
        <taxon>Chaetothyriomycetidae</taxon>
        <taxon>Chaetothyriales</taxon>
        <taxon>Cyphellophoraceae</taxon>
        <taxon>Cyphellophora</taxon>
    </lineage>
</organism>
<evidence type="ECO:0000256" key="1">
    <source>
        <dbReference type="ARBA" id="ARBA00022450"/>
    </source>
</evidence>
<dbReference type="InterPro" id="IPR001242">
    <property type="entry name" value="Condensation_dom"/>
</dbReference>
<dbReference type="GO" id="GO:0031177">
    <property type="term" value="F:phosphopantetheine binding"/>
    <property type="evidence" value="ECO:0007669"/>
    <property type="project" value="InterPro"/>
</dbReference>
<dbReference type="SMART" id="SM00823">
    <property type="entry name" value="PKS_PP"/>
    <property type="match status" value="2"/>
</dbReference>
<evidence type="ECO:0000256" key="3">
    <source>
        <dbReference type="ARBA" id="ARBA00022598"/>
    </source>
</evidence>
<feature type="region of interest" description="Disordered" evidence="4">
    <location>
        <begin position="23"/>
        <end position="47"/>
    </location>
</feature>